<dbReference type="AlphaFoldDB" id="A0A8K0DRB0"/>
<dbReference type="PANTHER" id="PTHR46250">
    <property type="entry name" value="MYB/SANT-LIKE DNA-BINDING DOMAIN PROTEIN-RELATED"/>
    <property type="match status" value="1"/>
</dbReference>
<name>A0A8K0DRB0_9ROSA</name>
<comment type="caution">
    <text evidence="2">The sequence shown here is derived from an EMBL/GenBank/DDBJ whole genome shotgun (WGS) entry which is preliminary data.</text>
</comment>
<evidence type="ECO:0000256" key="1">
    <source>
        <dbReference type="SAM" id="MobiDB-lite"/>
    </source>
</evidence>
<dbReference type="Proteomes" id="UP000796880">
    <property type="component" value="Unassembled WGS sequence"/>
</dbReference>
<organism evidence="2 3">
    <name type="scientific">Rhamnella rubrinervis</name>
    <dbReference type="NCBI Taxonomy" id="2594499"/>
    <lineage>
        <taxon>Eukaryota</taxon>
        <taxon>Viridiplantae</taxon>
        <taxon>Streptophyta</taxon>
        <taxon>Embryophyta</taxon>
        <taxon>Tracheophyta</taxon>
        <taxon>Spermatophyta</taxon>
        <taxon>Magnoliopsida</taxon>
        <taxon>eudicotyledons</taxon>
        <taxon>Gunneridae</taxon>
        <taxon>Pentapetalae</taxon>
        <taxon>rosids</taxon>
        <taxon>fabids</taxon>
        <taxon>Rosales</taxon>
        <taxon>Rhamnaceae</taxon>
        <taxon>rhamnoid group</taxon>
        <taxon>Rhamneae</taxon>
        <taxon>Rhamnella</taxon>
    </lineage>
</organism>
<dbReference type="EMBL" id="VOIH02000011">
    <property type="protein sequence ID" value="KAF3433396.1"/>
    <property type="molecule type" value="Genomic_DNA"/>
</dbReference>
<proteinExistence type="predicted"/>
<protein>
    <submittedName>
        <fullName evidence="2">Uncharacterized protein</fullName>
    </submittedName>
</protein>
<gene>
    <name evidence="2" type="ORF">FNV43_RR24498</name>
</gene>
<sequence length="215" mass="24225">MCIWTREEEEALLTILDDVVDRGQHCDTGAFKSVVLDGMAQRNVWRLIVMKHGQLMCRLGNIFGRDRATGSGAQTARQMTEDSNVNTDCEPHIDWGTPDSPFTSMSVNQNLESDASMSSHSSGRKRARTKAKDNMADQFSEVTSNLINQLSDKFDQGDSNYPKYLARELKRLGFSTTQNVKIGLAMRSNPTFVEVFKVIDNDDERIEFAKSFLDN</sequence>
<feature type="compositionally biased region" description="Polar residues" evidence="1">
    <location>
        <begin position="112"/>
        <end position="121"/>
    </location>
</feature>
<evidence type="ECO:0000313" key="2">
    <source>
        <dbReference type="EMBL" id="KAF3433396.1"/>
    </source>
</evidence>
<feature type="region of interest" description="Disordered" evidence="1">
    <location>
        <begin position="112"/>
        <end position="133"/>
    </location>
</feature>
<keyword evidence="3" id="KW-1185">Reference proteome</keyword>
<reference evidence="2" key="1">
    <citation type="submission" date="2020-03" db="EMBL/GenBank/DDBJ databases">
        <title>A high-quality chromosome-level genome assembly of a woody plant with both climbing and erect habits, Rhamnella rubrinervis.</title>
        <authorList>
            <person name="Lu Z."/>
            <person name="Yang Y."/>
            <person name="Zhu X."/>
            <person name="Sun Y."/>
        </authorList>
    </citation>
    <scope>NUCLEOTIDE SEQUENCE</scope>
    <source>
        <strain evidence="2">BYM</strain>
        <tissue evidence="2">Leaf</tissue>
    </source>
</reference>
<evidence type="ECO:0000313" key="3">
    <source>
        <dbReference type="Proteomes" id="UP000796880"/>
    </source>
</evidence>
<dbReference type="OrthoDB" id="618098at2759"/>
<accession>A0A8K0DRB0</accession>